<keyword evidence="3 6" id="KW-0812">Transmembrane</keyword>
<evidence type="ECO:0000256" key="2">
    <source>
        <dbReference type="ARBA" id="ARBA00022475"/>
    </source>
</evidence>
<reference evidence="9" key="1">
    <citation type="submission" date="2025-08" db="UniProtKB">
        <authorList>
            <consortium name="RefSeq"/>
        </authorList>
    </citation>
    <scope>IDENTIFICATION</scope>
</reference>
<evidence type="ECO:0000256" key="4">
    <source>
        <dbReference type="ARBA" id="ARBA00022989"/>
    </source>
</evidence>
<dbReference type="InterPro" id="IPR004156">
    <property type="entry name" value="OATP"/>
</dbReference>
<accession>A0ABM1E5C3</accession>
<dbReference type="PROSITE" id="PS51465">
    <property type="entry name" value="KAZAL_2"/>
    <property type="match status" value="1"/>
</dbReference>
<keyword evidence="2" id="KW-1003">Cell membrane</keyword>
<dbReference type="SUPFAM" id="SSF100895">
    <property type="entry name" value="Kazal-type serine protease inhibitors"/>
    <property type="match status" value="1"/>
</dbReference>
<proteinExistence type="predicted"/>
<evidence type="ECO:0000256" key="5">
    <source>
        <dbReference type="ARBA" id="ARBA00023136"/>
    </source>
</evidence>
<sequence>MAEASIRSHRRSLTLSLTHSYELWQDCNTDCGCNVEKYAPVCASNGVTYFSPCQAGCSDAYTLGDAKNFTGCSCTPDGVATAGKCDRTCTGAMVAYFILLGVAGLLVAPANVASFSLKIRVVEPKDKAMALGLGSFLLSGLSECFIMIHVSLSLRIYYTR</sequence>
<comment type="subcellular location">
    <subcellularLocation>
        <location evidence="1">Cell membrane</location>
        <topology evidence="1">Multi-pass membrane protein</topology>
    </subcellularLocation>
</comment>
<keyword evidence="8" id="KW-1185">Reference proteome</keyword>
<dbReference type="Gene3D" id="3.30.60.30">
    <property type="match status" value="1"/>
</dbReference>
<feature type="transmembrane region" description="Helical" evidence="6">
    <location>
        <begin position="94"/>
        <end position="116"/>
    </location>
</feature>
<evidence type="ECO:0000259" key="7">
    <source>
        <dbReference type="PROSITE" id="PS51465"/>
    </source>
</evidence>
<dbReference type="InterPro" id="IPR002350">
    <property type="entry name" value="Kazal_dom"/>
</dbReference>
<dbReference type="GeneID" id="106808971"/>
<feature type="transmembrane region" description="Helical" evidence="6">
    <location>
        <begin position="136"/>
        <end position="158"/>
    </location>
</feature>
<keyword evidence="5 6" id="KW-0472">Membrane</keyword>
<protein>
    <submittedName>
        <fullName evidence="9">Solute carrier organic anion transporter family member 5A1-like</fullName>
    </submittedName>
</protein>
<dbReference type="Proteomes" id="UP000695022">
    <property type="component" value="Unplaced"/>
</dbReference>
<name>A0ABM1E5C3_PRICU</name>
<dbReference type="RefSeq" id="XP_014667394.1">
    <property type="nucleotide sequence ID" value="XM_014811908.1"/>
</dbReference>
<organism evidence="8 9">
    <name type="scientific">Priapulus caudatus</name>
    <name type="common">Priapulid worm</name>
    <dbReference type="NCBI Taxonomy" id="37621"/>
    <lineage>
        <taxon>Eukaryota</taxon>
        <taxon>Metazoa</taxon>
        <taxon>Ecdysozoa</taxon>
        <taxon>Scalidophora</taxon>
        <taxon>Priapulida</taxon>
        <taxon>Priapulimorpha</taxon>
        <taxon>Priapulimorphida</taxon>
        <taxon>Priapulidae</taxon>
        <taxon>Priapulus</taxon>
    </lineage>
</organism>
<feature type="domain" description="Kazal-like" evidence="7">
    <location>
        <begin position="21"/>
        <end position="73"/>
    </location>
</feature>
<evidence type="ECO:0000256" key="6">
    <source>
        <dbReference type="SAM" id="Phobius"/>
    </source>
</evidence>
<evidence type="ECO:0000313" key="9">
    <source>
        <dbReference type="RefSeq" id="XP_014667394.1"/>
    </source>
</evidence>
<evidence type="ECO:0000256" key="3">
    <source>
        <dbReference type="ARBA" id="ARBA00022692"/>
    </source>
</evidence>
<dbReference type="PANTHER" id="PTHR11388">
    <property type="entry name" value="ORGANIC ANION TRANSPORTER"/>
    <property type="match status" value="1"/>
</dbReference>
<evidence type="ECO:0000256" key="1">
    <source>
        <dbReference type="ARBA" id="ARBA00004651"/>
    </source>
</evidence>
<evidence type="ECO:0000313" key="8">
    <source>
        <dbReference type="Proteomes" id="UP000695022"/>
    </source>
</evidence>
<dbReference type="InterPro" id="IPR036058">
    <property type="entry name" value="Kazal_dom_sf"/>
</dbReference>
<dbReference type="Pfam" id="PF03137">
    <property type="entry name" value="OATP"/>
    <property type="match status" value="1"/>
</dbReference>
<dbReference type="PANTHER" id="PTHR11388:SF76">
    <property type="entry name" value="SOLUTE CARRIER ORGANIC ANION TRANSPORTER FAMILY MEMBER"/>
    <property type="match status" value="1"/>
</dbReference>
<gene>
    <name evidence="9" type="primary">LOC106808971</name>
</gene>
<keyword evidence="4 6" id="KW-1133">Transmembrane helix</keyword>